<gene>
    <name evidence="1" type="ORF">SDC9_113900</name>
</gene>
<sequence>MNQLTSQLNQGTTSLNRSLDNVSRITDSLSKADLAGTVNSFKVLLEKLSDPDGSVGKLISSDTLHNSVEELIKELDLLIGNINNNPKKYIRISVF</sequence>
<proteinExistence type="predicted"/>
<comment type="caution">
    <text evidence="1">The sequence shown here is derived from an EMBL/GenBank/DDBJ whole genome shotgun (WGS) entry which is preliminary data.</text>
</comment>
<dbReference type="EMBL" id="VSSQ01021414">
    <property type="protein sequence ID" value="MPM66986.1"/>
    <property type="molecule type" value="Genomic_DNA"/>
</dbReference>
<name>A0A645BNN7_9ZZZZ</name>
<protein>
    <submittedName>
        <fullName evidence="1">Uncharacterized protein</fullName>
    </submittedName>
</protein>
<reference evidence="1" key="1">
    <citation type="submission" date="2019-08" db="EMBL/GenBank/DDBJ databases">
        <authorList>
            <person name="Kucharzyk K."/>
            <person name="Murdoch R.W."/>
            <person name="Higgins S."/>
            <person name="Loffler F."/>
        </authorList>
    </citation>
    <scope>NUCLEOTIDE SEQUENCE</scope>
</reference>
<organism evidence="1">
    <name type="scientific">bioreactor metagenome</name>
    <dbReference type="NCBI Taxonomy" id="1076179"/>
    <lineage>
        <taxon>unclassified sequences</taxon>
        <taxon>metagenomes</taxon>
        <taxon>ecological metagenomes</taxon>
    </lineage>
</organism>
<accession>A0A645BNN7</accession>
<evidence type="ECO:0000313" key="1">
    <source>
        <dbReference type="EMBL" id="MPM66986.1"/>
    </source>
</evidence>
<dbReference type="AlphaFoldDB" id="A0A645BNN7"/>